<dbReference type="AlphaFoldDB" id="A0A7W7H228"/>
<keyword evidence="3" id="KW-1185">Reference proteome</keyword>
<dbReference type="EMBL" id="JACHNB010000001">
    <property type="protein sequence ID" value="MBB4742573.1"/>
    <property type="molecule type" value="Genomic_DNA"/>
</dbReference>
<organism evidence="2 3">
    <name type="scientific">Actinoplanes octamycinicus</name>
    <dbReference type="NCBI Taxonomy" id="135948"/>
    <lineage>
        <taxon>Bacteria</taxon>
        <taxon>Bacillati</taxon>
        <taxon>Actinomycetota</taxon>
        <taxon>Actinomycetes</taxon>
        <taxon>Micromonosporales</taxon>
        <taxon>Micromonosporaceae</taxon>
        <taxon>Actinoplanes</taxon>
    </lineage>
</organism>
<gene>
    <name evidence="2" type="ORF">BJY16_006032</name>
</gene>
<dbReference type="RefSeq" id="WP_203759139.1">
    <property type="nucleotide sequence ID" value="NZ_BAABFG010000005.1"/>
</dbReference>
<evidence type="ECO:0000313" key="3">
    <source>
        <dbReference type="Proteomes" id="UP000546162"/>
    </source>
</evidence>
<evidence type="ECO:0000313" key="2">
    <source>
        <dbReference type="EMBL" id="MBB4742573.1"/>
    </source>
</evidence>
<dbReference type="Proteomes" id="UP000546162">
    <property type="component" value="Unassembled WGS sequence"/>
</dbReference>
<dbReference type="InterPro" id="IPR029052">
    <property type="entry name" value="Metallo-depent_PP-like"/>
</dbReference>
<sequence length="61" mass="6639">MVAAAARAPLFVASDMHGHRAEFRRVLRDAGLVGADGRWSGRDARLWLLGDYVDRGRTGSA</sequence>
<feature type="domain" description="Calcineurin-like phosphoesterase" evidence="1">
    <location>
        <begin position="9"/>
        <end position="58"/>
    </location>
</feature>
<dbReference type="SUPFAM" id="SSF56300">
    <property type="entry name" value="Metallo-dependent phosphatases"/>
    <property type="match status" value="1"/>
</dbReference>
<dbReference type="GO" id="GO:0016787">
    <property type="term" value="F:hydrolase activity"/>
    <property type="evidence" value="ECO:0007669"/>
    <property type="project" value="InterPro"/>
</dbReference>
<dbReference type="Pfam" id="PF00149">
    <property type="entry name" value="Metallophos"/>
    <property type="match status" value="1"/>
</dbReference>
<dbReference type="Gene3D" id="3.60.21.10">
    <property type="match status" value="1"/>
</dbReference>
<evidence type="ECO:0000259" key="1">
    <source>
        <dbReference type="Pfam" id="PF00149"/>
    </source>
</evidence>
<protein>
    <recommendedName>
        <fullName evidence="1">Calcineurin-like phosphoesterase domain-containing protein</fullName>
    </recommendedName>
</protein>
<comment type="caution">
    <text evidence="2">The sequence shown here is derived from an EMBL/GenBank/DDBJ whole genome shotgun (WGS) entry which is preliminary data.</text>
</comment>
<proteinExistence type="predicted"/>
<name>A0A7W7H228_9ACTN</name>
<reference evidence="2 3" key="1">
    <citation type="submission" date="2020-08" db="EMBL/GenBank/DDBJ databases">
        <title>Sequencing the genomes of 1000 actinobacteria strains.</title>
        <authorList>
            <person name="Klenk H.-P."/>
        </authorList>
    </citation>
    <scope>NUCLEOTIDE SEQUENCE [LARGE SCALE GENOMIC DNA]</scope>
    <source>
        <strain evidence="2 3">DSM 45809</strain>
    </source>
</reference>
<dbReference type="InterPro" id="IPR004843">
    <property type="entry name" value="Calcineurin-like_PHP"/>
</dbReference>
<accession>A0A7W7H228</accession>